<dbReference type="Proteomes" id="UP000297739">
    <property type="component" value="Unassembled WGS sequence"/>
</dbReference>
<dbReference type="InterPro" id="IPR051043">
    <property type="entry name" value="Sulfatase_Mod_Factor_Kinase"/>
</dbReference>
<dbReference type="PROSITE" id="PS51257">
    <property type="entry name" value="PROKAR_LIPOPROTEIN"/>
    <property type="match status" value="1"/>
</dbReference>
<comment type="caution">
    <text evidence="2">The sequence shown here is derived from an EMBL/GenBank/DDBJ whole genome shotgun (WGS) entry which is preliminary data.</text>
</comment>
<dbReference type="AlphaFoldDB" id="A0A4Z0PTC3"/>
<evidence type="ECO:0000313" key="3">
    <source>
        <dbReference type="Proteomes" id="UP000297739"/>
    </source>
</evidence>
<evidence type="ECO:0000313" key="2">
    <source>
        <dbReference type="EMBL" id="TGE20143.1"/>
    </source>
</evidence>
<dbReference type="InterPro" id="IPR016187">
    <property type="entry name" value="CTDL_fold"/>
</dbReference>
<reference evidence="2 3" key="1">
    <citation type="submission" date="2019-04" db="EMBL/GenBank/DDBJ databases">
        <authorList>
            <person name="Feng G."/>
            <person name="Zhang J."/>
            <person name="Zhu H."/>
        </authorList>
    </citation>
    <scope>NUCLEOTIDE SEQUENCE [LARGE SCALE GENOMIC DNA]</scope>
    <source>
        <strain evidence="2 3">JCM 17223</strain>
    </source>
</reference>
<accession>A0A4Z0PTC3</accession>
<dbReference type="GO" id="GO:0120147">
    <property type="term" value="F:formylglycine-generating oxidase activity"/>
    <property type="evidence" value="ECO:0007669"/>
    <property type="project" value="TreeGrafter"/>
</dbReference>
<dbReference type="RefSeq" id="WP_135495818.1">
    <property type="nucleotide sequence ID" value="NZ_SRLD01000001.1"/>
</dbReference>
<protein>
    <recommendedName>
        <fullName evidence="1">Sulfatase-modifying factor enzyme-like domain-containing protein</fullName>
    </recommendedName>
</protein>
<dbReference type="InterPro" id="IPR005532">
    <property type="entry name" value="SUMF_dom"/>
</dbReference>
<dbReference type="Pfam" id="PF03781">
    <property type="entry name" value="FGE-sulfatase"/>
    <property type="match status" value="1"/>
</dbReference>
<dbReference type="OrthoDB" id="979507at2"/>
<dbReference type="InterPro" id="IPR042095">
    <property type="entry name" value="SUMF_sf"/>
</dbReference>
<gene>
    <name evidence="2" type="ORF">E5J99_00820</name>
</gene>
<organism evidence="2 3">
    <name type="scientific">Hymenobacter elongatus</name>
    <dbReference type="NCBI Taxonomy" id="877208"/>
    <lineage>
        <taxon>Bacteria</taxon>
        <taxon>Pseudomonadati</taxon>
        <taxon>Bacteroidota</taxon>
        <taxon>Cytophagia</taxon>
        <taxon>Cytophagales</taxon>
        <taxon>Hymenobacteraceae</taxon>
        <taxon>Hymenobacter</taxon>
    </lineage>
</organism>
<proteinExistence type="predicted"/>
<name>A0A4Z0PTC3_9BACT</name>
<dbReference type="PANTHER" id="PTHR23150">
    <property type="entry name" value="SULFATASE MODIFYING FACTOR 1, 2"/>
    <property type="match status" value="1"/>
</dbReference>
<dbReference type="Gene3D" id="3.90.1580.10">
    <property type="entry name" value="paralog of FGE (formylglycine-generating enzyme)"/>
    <property type="match status" value="1"/>
</dbReference>
<keyword evidence="3" id="KW-1185">Reference proteome</keyword>
<dbReference type="EMBL" id="SRLD01000001">
    <property type="protein sequence ID" value="TGE20143.1"/>
    <property type="molecule type" value="Genomic_DNA"/>
</dbReference>
<dbReference type="PANTHER" id="PTHR23150:SF19">
    <property type="entry name" value="FORMYLGLYCINE-GENERATING ENZYME"/>
    <property type="match status" value="1"/>
</dbReference>
<sequence>MRRFKYIRFVLLVVLGGLAGCQAALIRYQFPAPSLGTLPTSAHPGTYSAQTAVPVQYWSAEQLQQLLDADADGTAARPVGPPRPALPYRGFSDARVVGLRFAADTATVALARLNALPLPSPKIQQAENEGVIPPGVVWIGDRFQMDEVEVPNVEWQTFLHSLEQTAAAPDIKLYLPDSTVQPVRGYFTNPFYRLYPVVGISYEQVLEYCRWRSRTVTKILNDSRGIRSPKDPDYVRATYRLPTEAEWEFAARYGTRLPYGYEVSTAEVNVNPQAADYLRQRSGSPNSVAQIRKDIQAFNRQRSEIVMFNCRREAPYFLAASTPSYVYDLPVNGLGLYHITGNVAELVQEQGITKGGSYQDRLSACAIQECGSYQGPAAHIGFRAVCDLEFPNQAPLASSRKP</sequence>
<feature type="domain" description="Sulfatase-modifying factor enzyme-like" evidence="1">
    <location>
        <begin position="139"/>
        <end position="349"/>
    </location>
</feature>
<evidence type="ECO:0000259" key="1">
    <source>
        <dbReference type="Pfam" id="PF03781"/>
    </source>
</evidence>
<dbReference type="SUPFAM" id="SSF56436">
    <property type="entry name" value="C-type lectin-like"/>
    <property type="match status" value="1"/>
</dbReference>